<dbReference type="Proteomes" id="UP000271573">
    <property type="component" value="Chromosome"/>
</dbReference>
<evidence type="ECO:0000313" key="1">
    <source>
        <dbReference type="EMBL" id="BBH16159.1"/>
    </source>
</evidence>
<keyword evidence="2" id="KW-1185">Reference proteome</keyword>
<sequence>MRIFHIATSADWAAAQKCGVYTRSTLARSLAEEGFIHAAYSSQWPKVLARHFVGVYEPLVLLEVDTGRLTSVVIEEQPVPGSEMICPHIYGPLNLDAVVSISDVTRPEEYV</sequence>
<dbReference type="RefSeq" id="WP_125566374.1">
    <property type="nucleotide sequence ID" value="NZ_AP019307.1"/>
</dbReference>
<evidence type="ECO:0000313" key="2">
    <source>
        <dbReference type="Proteomes" id="UP000271573"/>
    </source>
</evidence>
<name>A0A3G9IZN2_9ACTN</name>
<dbReference type="InterPro" id="IPR009297">
    <property type="entry name" value="DUF952"/>
</dbReference>
<dbReference type="SUPFAM" id="SSF56399">
    <property type="entry name" value="ADP-ribosylation"/>
    <property type="match status" value="1"/>
</dbReference>
<dbReference type="KEGG" id="nbe:Back2_04460"/>
<reference evidence="1 2" key="1">
    <citation type="submission" date="2018-11" db="EMBL/GenBank/DDBJ databases">
        <title>Complete genome sequence of Nocardioides baekrokdamisoli strain KCTC 39748.</title>
        <authorList>
            <person name="Kang S.W."/>
            <person name="Lee K.C."/>
            <person name="Kim K.K."/>
            <person name="Kim J.S."/>
            <person name="Kim D.S."/>
            <person name="Ko S.H."/>
            <person name="Yang S.H."/>
            <person name="Shin Y.K."/>
            <person name="Lee J.S."/>
        </authorList>
    </citation>
    <scope>NUCLEOTIDE SEQUENCE [LARGE SCALE GENOMIC DNA]</scope>
    <source>
        <strain evidence="1 2">KCTC 39748</strain>
    </source>
</reference>
<accession>A0A3G9IZN2</accession>
<dbReference type="PANTHER" id="PTHR34129:SF1">
    <property type="entry name" value="DUF952 DOMAIN-CONTAINING PROTEIN"/>
    <property type="match status" value="1"/>
</dbReference>
<dbReference type="PANTHER" id="PTHR34129">
    <property type="entry name" value="BLR1139 PROTEIN"/>
    <property type="match status" value="1"/>
</dbReference>
<organism evidence="1 2">
    <name type="scientific">Nocardioides baekrokdamisoli</name>
    <dbReference type="NCBI Taxonomy" id="1804624"/>
    <lineage>
        <taxon>Bacteria</taxon>
        <taxon>Bacillati</taxon>
        <taxon>Actinomycetota</taxon>
        <taxon>Actinomycetes</taxon>
        <taxon>Propionibacteriales</taxon>
        <taxon>Nocardioidaceae</taxon>
        <taxon>Nocardioides</taxon>
    </lineage>
</organism>
<evidence type="ECO:0008006" key="3">
    <source>
        <dbReference type="Google" id="ProtNLM"/>
    </source>
</evidence>
<proteinExistence type="predicted"/>
<dbReference type="AlphaFoldDB" id="A0A3G9IZN2"/>
<gene>
    <name evidence="1" type="ORF">Back2_04460</name>
</gene>
<dbReference type="Gene3D" id="3.20.170.20">
    <property type="entry name" value="Protein of unknown function DUF952"/>
    <property type="match status" value="1"/>
</dbReference>
<dbReference type="Pfam" id="PF06108">
    <property type="entry name" value="DUF952"/>
    <property type="match status" value="1"/>
</dbReference>
<dbReference type="EMBL" id="AP019307">
    <property type="protein sequence ID" value="BBH16159.1"/>
    <property type="molecule type" value="Genomic_DNA"/>
</dbReference>
<protein>
    <recommendedName>
        <fullName evidence="3">Glutathione S-transferase</fullName>
    </recommendedName>
</protein>
<dbReference type="OrthoDB" id="5638018at2"/>